<keyword evidence="3" id="KW-1185">Reference proteome</keyword>
<feature type="compositionally biased region" description="Basic residues" evidence="1">
    <location>
        <begin position="703"/>
        <end position="714"/>
    </location>
</feature>
<dbReference type="Proteomes" id="UP001251528">
    <property type="component" value="Unassembled WGS sequence"/>
</dbReference>
<dbReference type="AlphaFoldDB" id="A0AAJ0CGH1"/>
<feature type="compositionally biased region" description="Basic residues" evidence="1">
    <location>
        <begin position="1"/>
        <end position="17"/>
    </location>
</feature>
<feature type="region of interest" description="Disordered" evidence="1">
    <location>
        <begin position="865"/>
        <end position="900"/>
    </location>
</feature>
<gene>
    <name evidence="2" type="ORF">QQS21_009844</name>
</gene>
<organism evidence="2 3">
    <name type="scientific">Conoideocrella luteorostrata</name>
    <dbReference type="NCBI Taxonomy" id="1105319"/>
    <lineage>
        <taxon>Eukaryota</taxon>
        <taxon>Fungi</taxon>
        <taxon>Dikarya</taxon>
        <taxon>Ascomycota</taxon>
        <taxon>Pezizomycotina</taxon>
        <taxon>Sordariomycetes</taxon>
        <taxon>Hypocreomycetidae</taxon>
        <taxon>Hypocreales</taxon>
        <taxon>Clavicipitaceae</taxon>
        <taxon>Conoideocrella</taxon>
    </lineage>
</organism>
<dbReference type="EMBL" id="JASWJB010000265">
    <property type="protein sequence ID" value="KAK2592465.1"/>
    <property type="molecule type" value="Genomic_DNA"/>
</dbReference>
<feature type="compositionally biased region" description="Polar residues" evidence="1">
    <location>
        <begin position="866"/>
        <end position="875"/>
    </location>
</feature>
<feature type="compositionally biased region" description="Polar residues" evidence="1">
    <location>
        <begin position="782"/>
        <end position="806"/>
    </location>
</feature>
<protein>
    <submittedName>
        <fullName evidence="2">Uncharacterized protein</fullName>
    </submittedName>
</protein>
<feature type="region of interest" description="Disordered" evidence="1">
    <location>
        <begin position="1"/>
        <end position="28"/>
    </location>
</feature>
<sequence length="933" mass="104100">MATLSRKRRAAPCRRPVRNTSAPPSDTAALGLDVGMTATRACVAPFSLRGMVKPHPHTVPRPKIDHDRVQFGDCDMPSAANFFAVHKAPKTCIGYIGDGPDQTPVKMYPYIIRMKMKRDRGSAEDDAYVRVHRQTIPQLDRFFHRFDEIDDDSQRRVLAHAQAIFLAHLRQVRSESEDVAASNGVEITQLAATIPLNWDQWMQRFYVLLLARAWDNLGSDSITLVHESEAIGHWLLRLDEKTRKSKPTRLIMADFGGHTLNYNVFHINYRANNNAEFAFFTLRDENCIHGGSELHASFVKERIRNDIASGKIAIEPEDQSHLYKTLMNDYRLQARSKIDGKPFHIVGQNSKERGARSIEVYFDQQQASKLYKICFGRPLAELNSLIKKTGKSKIRTEVMLSGGSFSNTHIWKQTQKEIKDAELKYLPWTEAVAFEGQKSCTVAVGASLSLVYAMSVEDFMKQAAFAVMVVPAKGKEPATAPVIWNGSGSRKATVNLSGRQGADVFIACCPLAPHGDAEFVPGESTFQFQSLSKNLRGQYSISLDYKEADDQEGQPDLLILTVASNDLNRAAHKEIVEWPIYYDPGACVCFIDIDKFEGRRGGGHNLDLAPGHFRNRKGANAYLYWEERRRDPGRLYWEDPKVPMLPLPSLEDFEIDEPARLDEDAFAPEIVDLSSDPDSDDSLEVTASPSRSKRARTGCPPRGRTRGGRARHVSQRNDTKRGARASRKKLNRSQKKSSEAGSGNFTYQRESTIIGSDSESEHMDSQFAPVETTDDETEIRKTPTSKYSASKNSDNGASTTTVSTPDSLHPRSAAYRTAIYPDTGNTAPTGKASRGWRNINTISTDQAHLASGSTQPYQHRAPTMMESATQNDVAPSSSSDEDALESAENNLQRLRESTSEQIPAGMSIRDIRLAAPMRPNAVPWAESLIRRFK</sequence>
<accession>A0AAJ0CGH1</accession>
<dbReference type="Gene3D" id="3.30.420.40">
    <property type="match status" value="2"/>
</dbReference>
<proteinExistence type="predicted"/>
<comment type="caution">
    <text evidence="2">The sequence shown here is derived from an EMBL/GenBank/DDBJ whole genome shotgun (WGS) entry which is preliminary data.</text>
</comment>
<name>A0AAJ0CGH1_9HYPO</name>
<evidence type="ECO:0000313" key="2">
    <source>
        <dbReference type="EMBL" id="KAK2592465.1"/>
    </source>
</evidence>
<reference evidence="2" key="1">
    <citation type="submission" date="2023-06" db="EMBL/GenBank/DDBJ databases">
        <title>Conoideocrella luteorostrata (Hypocreales: Clavicipitaceae), a potential biocontrol fungus for elongate hemlock scale in United States Christmas tree production areas.</title>
        <authorList>
            <person name="Barrett H."/>
            <person name="Lovett B."/>
            <person name="Macias A.M."/>
            <person name="Stajich J.E."/>
            <person name="Kasson M.T."/>
        </authorList>
    </citation>
    <scope>NUCLEOTIDE SEQUENCE</scope>
    <source>
        <strain evidence="2">ARSEF 14590</strain>
    </source>
</reference>
<dbReference type="Gene3D" id="3.90.640.10">
    <property type="entry name" value="Actin, Chain A, domain 4"/>
    <property type="match status" value="1"/>
</dbReference>
<feature type="compositionally biased region" description="Basic residues" evidence="1">
    <location>
        <begin position="722"/>
        <end position="735"/>
    </location>
</feature>
<evidence type="ECO:0000313" key="3">
    <source>
        <dbReference type="Proteomes" id="UP001251528"/>
    </source>
</evidence>
<feature type="region of interest" description="Disordered" evidence="1">
    <location>
        <begin position="671"/>
        <end position="836"/>
    </location>
</feature>
<feature type="compositionally biased region" description="Polar residues" evidence="1">
    <location>
        <begin position="739"/>
        <end position="757"/>
    </location>
</feature>
<evidence type="ECO:0000256" key="1">
    <source>
        <dbReference type="SAM" id="MobiDB-lite"/>
    </source>
</evidence>